<dbReference type="EMBL" id="BMAV01020586">
    <property type="protein sequence ID" value="GFY74188.1"/>
    <property type="molecule type" value="Genomic_DNA"/>
</dbReference>
<dbReference type="AlphaFoldDB" id="A0A8X6YNP9"/>
<gene>
    <name evidence="1" type="ORF">TNIN_385251</name>
</gene>
<reference evidence="1" key="1">
    <citation type="submission" date="2020-08" db="EMBL/GenBank/DDBJ databases">
        <title>Multicomponent nature underlies the extraordinary mechanical properties of spider dragline silk.</title>
        <authorList>
            <person name="Kono N."/>
            <person name="Nakamura H."/>
            <person name="Mori M."/>
            <person name="Yoshida Y."/>
            <person name="Ohtoshi R."/>
            <person name="Malay A.D."/>
            <person name="Moran D.A.P."/>
            <person name="Tomita M."/>
            <person name="Numata K."/>
            <person name="Arakawa K."/>
        </authorList>
    </citation>
    <scope>NUCLEOTIDE SEQUENCE</scope>
</reference>
<protein>
    <submittedName>
        <fullName evidence="1">Uncharacterized protein</fullName>
    </submittedName>
</protein>
<feature type="non-terminal residue" evidence="1">
    <location>
        <position position="1"/>
    </location>
</feature>
<dbReference type="Proteomes" id="UP000886998">
    <property type="component" value="Unassembled WGS sequence"/>
</dbReference>
<keyword evidence="2" id="KW-1185">Reference proteome</keyword>
<organism evidence="1 2">
    <name type="scientific">Trichonephila inaurata madagascariensis</name>
    <dbReference type="NCBI Taxonomy" id="2747483"/>
    <lineage>
        <taxon>Eukaryota</taxon>
        <taxon>Metazoa</taxon>
        <taxon>Ecdysozoa</taxon>
        <taxon>Arthropoda</taxon>
        <taxon>Chelicerata</taxon>
        <taxon>Arachnida</taxon>
        <taxon>Araneae</taxon>
        <taxon>Araneomorphae</taxon>
        <taxon>Entelegynae</taxon>
        <taxon>Araneoidea</taxon>
        <taxon>Nephilidae</taxon>
        <taxon>Trichonephila</taxon>
        <taxon>Trichonephila inaurata</taxon>
    </lineage>
</organism>
<evidence type="ECO:0000313" key="1">
    <source>
        <dbReference type="EMBL" id="GFY74188.1"/>
    </source>
</evidence>
<sequence>NYLNKIKGLRGKTGQIAASFSIINATIRLKIPCICLHASCKIFGYQESADCQGHPNTVNSI</sequence>
<comment type="caution">
    <text evidence="1">The sequence shown here is derived from an EMBL/GenBank/DDBJ whole genome shotgun (WGS) entry which is preliminary data.</text>
</comment>
<evidence type="ECO:0000313" key="2">
    <source>
        <dbReference type="Proteomes" id="UP000886998"/>
    </source>
</evidence>
<proteinExistence type="predicted"/>
<name>A0A8X6YNP9_9ARAC</name>
<accession>A0A8X6YNP9</accession>